<reference evidence="2 3" key="1">
    <citation type="journal article" date="2017" name="Nat. Commun.">
        <title>Genome assembly with in vitro proximity ligation data and whole-genome triplication in lettuce.</title>
        <authorList>
            <person name="Reyes-Chin-Wo S."/>
            <person name="Wang Z."/>
            <person name="Yang X."/>
            <person name="Kozik A."/>
            <person name="Arikit S."/>
            <person name="Song C."/>
            <person name="Xia L."/>
            <person name="Froenicke L."/>
            <person name="Lavelle D.O."/>
            <person name="Truco M.J."/>
            <person name="Xia R."/>
            <person name="Zhu S."/>
            <person name="Xu C."/>
            <person name="Xu H."/>
            <person name="Xu X."/>
            <person name="Cox K."/>
            <person name="Korf I."/>
            <person name="Meyers B.C."/>
            <person name="Michelmore R.W."/>
        </authorList>
    </citation>
    <scope>NUCLEOTIDE SEQUENCE [LARGE SCALE GENOMIC DNA]</scope>
    <source>
        <strain evidence="3">cv. Salinas</strain>
        <tissue evidence="2">Seedlings</tissue>
    </source>
</reference>
<comment type="caution">
    <text evidence="2">The sequence shown here is derived from an EMBL/GenBank/DDBJ whole genome shotgun (WGS) entry which is preliminary data.</text>
</comment>
<keyword evidence="3" id="KW-1185">Reference proteome</keyword>
<evidence type="ECO:0000313" key="3">
    <source>
        <dbReference type="Proteomes" id="UP000235145"/>
    </source>
</evidence>
<organism evidence="2 3">
    <name type="scientific">Lactuca sativa</name>
    <name type="common">Garden lettuce</name>
    <dbReference type="NCBI Taxonomy" id="4236"/>
    <lineage>
        <taxon>Eukaryota</taxon>
        <taxon>Viridiplantae</taxon>
        <taxon>Streptophyta</taxon>
        <taxon>Embryophyta</taxon>
        <taxon>Tracheophyta</taxon>
        <taxon>Spermatophyta</taxon>
        <taxon>Magnoliopsida</taxon>
        <taxon>eudicotyledons</taxon>
        <taxon>Gunneridae</taxon>
        <taxon>Pentapetalae</taxon>
        <taxon>asterids</taxon>
        <taxon>campanulids</taxon>
        <taxon>Asterales</taxon>
        <taxon>Asteraceae</taxon>
        <taxon>Cichorioideae</taxon>
        <taxon>Cichorieae</taxon>
        <taxon>Lactucinae</taxon>
        <taxon>Lactuca</taxon>
    </lineage>
</organism>
<dbReference type="AlphaFoldDB" id="A0A9R1W113"/>
<protein>
    <submittedName>
        <fullName evidence="2">Uncharacterized protein</fullName>
    </submittedName>
</protein>
<feature type="compositionally biased region" description="Polar residues" evidence="1">
    <location>
        <begin position="42"/>
        <end position="52"/>
    </location>
</feature>
<accession>A0A9R1W113</accession>
<feature type="region of interest" description="Disordered" evidence="1">
    <location>
        <begin position="42"/>
        <end position="87"/>
    </location>
</feature>
<dbReference type="Proteomes" id="UP000235145">
    <property type="component" value="Unassembled WGS sequence"/>
</dbReference>
<proteinExistence type="predicted"/>
<dbReference type="EMBL" id="NBSK02000004">
    <property type="protein sequence ID" value="KAJ0214256.1"/>
    <property type="molecule type" value="Genomic_DNA"/>
</dbReference>
<gene>
    <name evidence="2" type="ORF">LSAT_V11C400186890</name>
</gene>
<name>A0A9R1W113_LACSA</name>
<evidence type="ECO:0000313" key="2">
    <source>
        <dbReference type="EMBL" id="KAJ0214256.1"/>
    </source>
</evidence>
<feature type="compositionally biased region" description="Polar residues" evidence="1">
    <location>
        <begin position="62"/>
        <end position="74"/>
    </location>
</feature>
<sequence>MFQILTIKMDVFKTNKKIKINNFYLDNTKQIHMDNTLVGRISSSTNESNPGANENIKGVVQRSKNVSASTSNAKMSKKSMLENPPSHLNVRTPLSNISNGNSFTLPVVFIIYIVIV</sequence>
<evidence type="ECO:0000256" key="1">
    <source>
        <dbReference type="SAM" id="MobiDB-lite"/>
    </source>
</evidence>